<reference evidence="1" key="1">
    <citation type="submission" date="2020-11" db="EMBL/GenBank/DDBJ databases">
        <authorList>
            <consortium name="DOE Joint Genome Institute"/>
            <person name="Ahrendt S."/>
            <person name="Riley R."/>
            <person name="Andreopoulos W."/>
            <person name="Labutti K."/>
            <person name="Pangilinan J."/>
            <person name="Ruiz-Duenas F.J."/>
            <person name="Barrasa J.M."/>
            <person name="Sanchez-Garcia M."/>
            <person name="Camarero S."/>
            <person name="Miyauchi S."/>
            <person name="Serrano A."/>
            <person name="Linde D."/>
            <person name="Babiker R."/>
            <person name="Drula E."/>
            <person name="Ayuso-Fernandez I."/>
            <person name="Pacheco R."/>
            <person name="Padilla G."/>
            <person name="Ferreira P."/>
            <person name="Barriuso J."/>
            <person name="Kellner H."/>
            <person name="Castanera R."/>
            <person name="Alfaro M."/>
            <person name="Ramirez L."/>
            <person name="Pisabarro A.G."/>
            <person name="Kuo A."/>
            <person name="Tritt A."/>
            <person name="Lipzen A."/>
            <person name="He G."/>
            <person name="Yan M."/>
            <person name="Ng V."/>
            <person name="Cullen D."/>
            <person name="Martin F."/>
            <person name="Rosso M.-N."/>
            <person name="Henrissat B."/>
            <person name="Hibbett D."/>
            <person name="Martinez A.T."/>
            <person name="Grigoriev I.V."/>
        </authorList>
    </citation>
    <scope>NUCLEOTIDE SEQUENCE</scope>
    <source>
        <strain evidence="1">AH 40177</strain>
    </source>
</reference>
<protein>
    <submittedName>
        <fullName evidence="1">Uncharacterized protein</fullName>
    </submittedName>
</protein>
<organism evidence="1 2">
    <name type="scientific">Rhodocollybia butyracea</name>
    <dbReference type="NCBI Taxonomy" id="206335"/>
    <lineage>
        <taxon>Eukaryota</taxon>
        <taxon>Fungi</taxon>
        <taxon>Dikarya</taxon>
        <taxon>Basidiomycota</taxon>
        <taxon>Agaricomycotina</taxon>
        <taxon>Agaricomycetes</taxon>
        <taxon>Agaricomycetidae</taxon>
        <taxon>Agaricales</taxon>
        <taxon>Marasmiineae</taxon>
        <taxon>Omphalotaceae</taxon>
        <taxon>Rhodocollybia</taxon>
    </lineage>
</organism>
<dbReference type="InterPro" id="IPR041078">
    <property type="entry name" value="Plavaka"/>
</dbReference>
<dbReference type="EMBL" id="JADNRY010000103">
    <property type="protein sequence ID" value="KAF9065507.1"/>
    <property type="molecule type" value="Genomic_DNA"/>
</dbReference>
<dbReference type="Pfam" id="PF18759">
    <property type="entry name" value="Plavaka"/>
    <property type="match status" value="1"/>
</dbReference>
<evidence type="ECO:0000313" key="2">
    <source>
        <dbReference type="Proteomes" id="UP000772434"/>
    </source>
</evidence>
<proteinExistence type="predicted"/>
<comment type="caution">
    <text evidence="1">The sequence shown here is derived from an EMBL/GenBank/DDBJ whole genome shotgun (WGS) entry which is preliminary data.</text>
</comment>
<dbReference type="AlphaFoldDB" id="A0A9P5U4C1"/>
<dbReference type="OrthoDB" id="2418900at2759"/>
<sequence length="548" mass="62136">MKTLYRNSFLRTQQLHPLSFHPIKPNSPISVVIRPVYLTIGNISKEVRRQASSHATVLIGYLPVAKLDCYTDNARQFARYRLFHHCMRTLLGSLIEAGTNGVAMTCSDTNIRWIFPILAAYATYYPEQRLVACCMENRCPLCKVAPKSRGSSEASAPRSEAETIAMLARKASDDSSPEFKKLWHDLGIRPVFQPFWVDLPHSEMFEAFTPDLLHQLHKGVFKDHLVEWCTELLGSFELDERFKAMPDHPGLRHFKNGISGVSQWTDRVVTAVRAVIDFINYAPLHSHTTSALSSLHQACLSFHEHKVFIELGARDASHFNIPKIYSMLHYIELIRRFGSADGFNTESLERLHIDYAKNAYRASNGRDYTIQMTRWLQRQEATDRFTVYLEWIRRFQGSEDLYRVSGAGGDLDDLSGAVIATQKVVSSEIVEGSNVSHATLSTTYRIAANHPQSLRGINAQTNINQHGASYFLPALQSFLTANKSIATARWFDSFNLDKRLAKPTTLKNTVRASPLVPSVGRRPEEPAHLDFALVRTDGLRRRRLQAFE</sequence>
<accession>A0A9P5U4C1</accession>
<keyword evidence="2" id="KW-1185">Reference proteome</keyword>
<gene>
    <name evidence="1" type="ORF">BDP27DRAFT_1424815</name>
</gene>
<name>A0A9P5U4C1_9AGAR</name>
<dbReference type="Proteomes" id="UP000772434">
    <property type="component" value="Unassembled WGS sequence"/>
</dbReference>
<evidence type="ECO:0000313" key="1">
    <source>
        <dbReference type="EMBL" id="KAF9065507.1"/>
    </source>
</evidence>